<dbReference type="Proteomes" id="UP000828390">
    <property type="component" value="Unassembled WGS sequence"/>
</dbReference>
<evidence type="ECO:0000313" key="2">
    <source>
        <dbReference type="Proteomes" id="UP000828390"/>
    </source>
</evidence>
<sequence length="78" mass="8418">MTVASRQSAGLPMQRSYTGTLTALHRGNTGDNRGVAVALSGSLWAPVELRCRPGCYRCRPGCCRCRVGCYRPYPVTPG</sequence>
<protein>
    <submittedName>
        <fullName evidence="1">Uncharacterized protein</fullName>
    </submittedName>
</protein>
<dbReference type="AlphaFoldDB" id="A0A9D4MMM9"/>
<comment type="caution">
    <text evidence="1">The sequence shown here is derived from an EMBL/GenBank/DDBJ whole genome shotgun (WGS) entry which is preliminary data.</text>
</comment>
<accession>A0A9D4MMM9</accession>
<reference evidence="1" key="2">
    <citation type="submission" date="2020-11" db="EMBL/GenBank/DDBJ databases">
        <authorList>
            <person name="McCartney M.A."/>
            <person name="Auch B."/>
            <person name="Kono T."/>
            <person name="Mallez S."/>
            <person name="Becker A."/>
            <person name="Gohl D.M."/>
            <person name="Silverstein K.A.T."/>
            <person name="Koren S."/>
            <person name="Bechman K.B."/>
            <person name="Herman A."/>
            <person name="Abrahante J.E."/>
            <person name="Garbe J."/>
        </authorList>
    </citation>
    <scope>NUCLEOTIDE SEQUENCE</scope>
    <source>
        <strain evidence="1">Duluth1</strain>
        <tissue evidence="1">Whole animal</tissue>
    </source>
</reference>
<keyword evidence="2" id="KW-1185">Reference proteome</keyword>
<name>A0A9D4MMM9_DREPO</name>
<organism evidence="1 2">
    <name type="scientific">Dreissena polymorpha</name>
    <name type="common">Zebra mussel</name>
    <name type="synonym">Mytilus polymorpha</name>
    <dbReference type="NCBI Taxonomy" id="45954"/>
    <lineage>
        <taxon>Eukaryota</taxon>
        <taxon>Metazoa</taxon>
        <taxon>Spiralia</taxon>
        <taxon>Lophotrochozoa</taxon>
        <taxon>Mollusca</taxon>
        <taxon>Bivalvia</taxon>
        <taxon>Autobranchia</taxon>
        <taxon>Heteroconchia</taxon>
        <taxon>Euheterodonta</taxon>
        <taxon>Imparidentia</taxon>
        <taxon>Neoheterodontei</taxon>
        <taxon>Myida</taxon>
        <taxon>Dreissenoidea</taxon>
        <taxon>Dreissenidae</taxon>
        <taxon>Dreissena</taxon>
    </lineage>
</organism>
<reference evidence="1" key="1">
    <citation type="journal article" date="2019" name="bioRxiv">
        <title>The Genome of the Zebra Mussel, Dreissena polymorpha: A Resource for Invasive Species Research.</title>
        <authorList>
            <person name="McCartney M.A."/>
            <person name="Auch B."/>
            <person name="Kono T."/>
            <person name="Mallez S."/>
            <person name="Zhang Y."/>
            <person name="Obille A."/>
            <person name="Becker A."/>
            <person name="Abrahante J.E."/>
            <person name="Garbe J."/>
            <person name="Badalamenti J.P."/>
            <person name="Herman A."/>
            <person name="Mangelson H."/>
            <person name="Liachko I."/>
            <person name="Sullivan S."/>
            <person name="Sone E.D."/>
            <person name="Koren S."/>
            <person name="Silverstein K.A.T."/>
            <person name="Beckman K.B."/>
            <person name="Gohl D.M."/>
        </authorList>
    </citation>
    <scope>NUCLEOTIDE SEQUENCE</scope>
    <source>
        <strain evidence="1">Duluth1</strain>
        <tissue evidence="1">Whole animal</tissue>
    </source>
</reference>
<gene>
    <name evidence="1" type="ORF">DPMN_001933</name>
</gene>
<evidence type="ECO:0000313" key="1">
    <source>
        <dbReference type="EMBL" id="KAH3878052.1"/>
    </source>
</evidence>
<proteinExistence type="predicted"/>
<dbReference type="EMBL" id="JAIWYP010000001">
    <property type="protein sequence ID" value="KAH3878052.1"/>
    <property type="molecule type" value="Genomic_DNA"/>
</dbReference>